<dbReference type="GO" id="GO:0016567">
    <property type="term" value="P:protein ubiquitination"/>
    <property type="evidence" value="ECO:0007669"/>
    <property type="project" value="UniProtKB-UniRule"/>
</dbReference>
<evidence type="ECO:0000256" key="5">
    <source>
        <dbReference type="ARBA" id="ARBA00023242"/>
    </source>
</evidence>
<keyword evidence="10" id="KW-1185">Reference proteome</keyword>
<organism evidence="9 10">
    <name type="scientific">Hevea brasiliensis</name>
    <name type="common">Para rubber tree</name>
    <name type="synonym">Siphonia brasiliensis</name>
    <dbReference type="NCBI Taxonomy" id="3981"/>
    <lineage>
        <taxon>Eukaryota</taxon>
        <taxon>Viridiplantae</taxon>
        <taxon>Streptophyta</taxon>
        <taxon>Embryophyta</taxon>
        <taxon>Tracheophyta</taxon>
        <taxon>Spermatophyta</taxon>
        <taxon>Magnoliopsida</taxon>
        <taxon>eudicotyledons</taxon>
        <taxon>Gunneridae</taxon>
        <taxon>Pentapetalae</taxon>
        <taxon>rosids</taxon>
        <taxon>fabids</taxon>
        <taxon>Malpighiales</taxon>
        <taxon>Euphorbiaceae</taxon>
        <taxon>Crotonoideae</taxon>
        <taxon>Micrandreae</taxon>
        <taxon>Hevea</taxon>
    </lineage>
</organism>
<keyword evidence="6" id="KW-0833">Ubl conjugation pathway</keyword>
<feature type="coiled-coil region" evidence="7">
    <location>
        <begin position="1038"/>
        <end position="1079"/>
    </location>
</feature>
<gene>
    <name evidence="9" type="ORF">GH714_019062</name>
</gene>
<feature type="coiled-coil region" evidence="7">
    <location>
        <begin position="716"/>
        <end position="750"/>
    </location>
</feature>
<evidence type="ECO:0000256" key="7">
    <source>
        <dbReference type="SAM" id="Coils"/>
    </source>
</evidence>
<sequence length="1245" mass="141360">MEAMVLQVTIPFSLGAFLGNNKFAIGKAFPRQLIPQECRWRAVSVPPTEKMFPSRRNWSDFLQSPCISFTPATVKRRHTVMSKEILEKTEGSPTIKQRLEIANPAVLRWQRKQALLASRSGEGQEKMSPMYSLCLFKGYTFGDGAAAVIIGANPVINKESPFMEQPCSPAILASPNLLKTTLSSISISRLILRSESRSIANSLIHNSKPAQSPVEYSSRDPGNSITHAQELVTFSSEQTEEYEDGDCASSSRSRSMFMESSTSTSSTAPPPVHDRITRASLERPSQNTSQLLIERARRTVHESADDIGWMQRASRMPSVEDGTESFMEILDNIGVIYKRCKSAVVGRGVRVSMGSTGEPDRKRRHFSSISPMAAMAKKQPFSQSSEDKKLDTAVLQFQNQKLVQKLEAQKVEYSALVNKFSQLKEKQQPNNSILKSVHKSWELLVTDLEACSTCTRESSIGQDIGRLSITEDGVSSSFEEAFLSRLVETGATETSSANDCLNSTEEHKENSSEKIKNILCNIVAAINDICQRKDGLHATVLNKISEDGADRQKESCELVAEVKNLRLALSDLHLKHKSHARELQSCRDINAKNKAELKRLKGELESAVSELEESNLKMATLKAERDATKGTFFPVLNLGSKPVPGDRARDKQKNLQEMESALKELQDEASSRLLKLKGLHDERITILQQLSNLQDSLKNVKCISSSQAYHLLRDQLEKSKSEVFQYQALYEKLQVERDNLSLRENELNMKNDLVDLFRRSSAVVDSRIADLGIEIQRQINERYVIETKLEEASGELGRKEIIAEFKALVSSFPEAMGNMQRQLSTYKEATSDIHSLRADVQSLLLFLIGRWVKECENLSTRSKNQVAEIQKLQSVVQDLKESDLELKMILEMYRFESTDSRDVMEAKDLEYKAWAQVQSLKSFLDEQNLELRVKTANEAEAISQQRLATTEADIADLRQRLEASKRDISRLSDVLKSKNEENEAYLSEIEIIGQAYDDMQTQNQHLLQQITERDDYNIKLVLEGVRARQLRDSLLMDKRTMEREIQQANISLDFYNVKAARIEDQLKICFDQVHKLKEEKFQNSSTLENTQKRLVDVRKSSNQARESLEDSQSKVGRSRAALLELQIELERERFDKRRIEEELEVARRKVSRLRAQTEGSSIVEKLQQELKEYREIVKCSICLERPKEVDVPCLFYGSGVTCLLWETFIILLNLFIRDIVEGILIIDMYYVYLSKMKGMLLLMEA</sequence>
<keyword evidence="6" id="KW-0808">Transferase</keyword>
<feature type="coiled-coil region" evidence="7">
    <location>
        <begin position="648"/>
        <end position="675"/>
    </location>
</feature>
<feature type="region of interest" description="Disordered" evidence="8">
    <location>
        <begin position="203"/>
        <end position="272"/>
    </location>
</feature>
<dbReference type="EMBL" id="JAAGAX010000009">
    <property type="protein sequence ID" value="KAF2303542.1"/>
    <property type="molecule type" value="Genomic_DNA"/>
</dbReference>
<dbReference type="GO" id="GO:0061630">
    <property type="term" value="F:ubiquitin protein ligase activity"/>
    <property type="evidence" value="ECO:0007669"/>
    <property type="project" value="UniProtKB-EC"/>
</dbReference>
<feature type="compositionally biased region" description="Low complexity" evidence="8">
    <location>
        <begin position="249"/>
        <end position="267"/>
    </location>
</feature>
<comment type="catalytic activity">
    <reaction evidence="6">
        <text>S-ubiquitinyl-[E2 ubiquitin-conjugating enzyme]-L-cysteine + [acceptor protein]-L-lysine = [E2 ubiquitin-conjugating enzyme]-L-cysteine + N(6)-ubiquitinyl-[acceptor protein]-L-lysine.</text>
        <dbReference type="EC" id="2.3.2.27"/>
    </reaction>
</comment>
<evidence type="ECO:0000256" key="6">
    <source>
        <dbReference type="RuleBase" id="RU365038"/>
    </source>
</evidence>
<dbReference type="GO" id="GO:0005634">
    <property type="term" value="C:nucleus"/>
    <property type="evidence" value="ECO:0007669"/>
    <property type="project" value="UniProtKB-SubCell"/>
</dbReference>
<keyword evidence="2 6" id="KW-0479">Metal-binding</keyword>
<dbReference type="InterPro" id="IPR013956">
    <property type="entry name" value="E3_ubiquit_lig_Bre1"/>
</dbReference>
<dbReference type="PANTHER" id="PTHR23163">
    <property type="entry name" value="RING FINGER PROTEIN-RELATED"/>
    <property type="match status" value="1"/>
</dbReference>
<comment type="similarity">
    <text evidence="6">Belongs to the BRE1 family.</text>
</comment>
<comment type="pathway">
    <text evidence="6">Protein modification; protein ubiquitination.</text>
</comment>
<evidence type="ECO:0000256" key="8">
    <source>
        <dbReference type="SAM" id="MobiDB-lite"/>
    </source>
</evidence>
<feature type="compositionally biased region" description="Polar residues" evidence="8">
    <location>
        <begin position="220"/>
        <end position="237"/>
    </location>
</feature>
<evidence type="ECO:0000313" key="9">
    <source>
        <dbReference type="EMBL" id="KAF2303542.1"/>
    </source>
</evidence>
<dbReference type="EC" id="2.3.2.27" evidence="6"/>
<feature type="coiled-coil region" evidence="7">
    <location>
        <begin position="399"/>
        <end position="426"/>
    </location>
</feature>
<comment type="subcellular location">
    <subcellularLocation>
        <location evidence="1 6">Nucleus</location>
    </subcellularLocation>
</comment>
<evidence type="ECO:0000256" key="2">
    <source>
        <dbReference type="ARBA" id="ARBA00022723"/>
    </source>
</evidence>
<feature type="coiled-coil region" evidence="7">
    <location>
        <begin position="1122"/>
        <end position="1156"/>
    </location>
</feature>
<protein>
    <recommendedName>
        <fullName evidence="6">E3 ubiquitin protein ligase</fullName>
        <ecNumber evidence="6">2.3.2.27</ecNumber>
    </recommendedName>
</protein>
<keyword evidence="4 6" id="KW-0862">Zinc</keyword>
<comment type="caution">
    <text evidence="9">The sequence shown here is derived from an EMBL/GenBank/DDBJ whole genome shotgun (WGS) entry which is preliminary data.</text>
</comment>
<evidence type="ECO:0000256" key="1">
    <source>
        <dbReference type="ARBA" id="ARBA00004123"/>
    </source>
</evidence>
<evidence type="ECO:0000313" key="10">
    <source>
        <dbReference type="Proteomes" id="UP000467840"/>
    </source>
</evidence>
<feature type="coiled-coil region" evidence="7">
    <location>
        <begin position="590"/>
        <end position="624"/>
    </location>
</feature>
<evidence type="ECO:0000256" key="3">
    <source>
        <dbReference type="ARBA" id="ARBA00022771"/>
    </source>
</evidence>
<dbReference type="PANTHER" id="PTHR23163:SF0">
    <property type="entry name" value="E3 UBIQUITIN-PROTEIN LIGASE BRE1"/>
    <property type="match status" value="1"/>
</dbReference>
<feature type="region of interest" description="Disordered" evidence="8">
    <location>
        <begin position="1092"/>
        <end position="1112"/>
    </location>
</feature>
<evidence type="ECO:0000256" key="4">
    <source>
        <dbReference type="ARBA" id="ARBA00022833"/>
    </source>
</evidence>
<feature type="coiled-coil region" evidence="7">
    <location>
        <begin position="947"/>
        <end position="988"/>
    </location>
</feature>
<dbReference type="GO" id="GO:0033503">
    <property type="term" value="C:HULC complex"/>
    <property type="evidence" value="ECO:0007669"/>
    <property type="project" value="TreeGrafter"/>
</dbReference>
<accession>A0A6A6LQ27</accession>
<dbReference type="Proteomes" id="UP000467840">
    <property type="component" value="Chromosome 16"/>
</dbReference>
<keyword evidence="5 6" id="KW-0539">Nucleus</keyword>
<dbReference type="UniPathway" id="UPA00143"/>
<keyword evidence="3 6" id="KW-0863">Zinc-finger</keyword>
<keyword evidence="6 7" id="KW-0175">Coiled coil</keyword>
<dbReference type="GO" id="GO:0008270">
    <property type="term" value="F:zinc ion binding"/>
    <property type="evidence" value="ECO:0007669"/>
    <property type="project" value="UniProtKB-KW"/>
</dbReference>
<proteinExistence type="inferred from homology"/>
<reference evidence="9 10" key="1">
    <citation type="journal article" date="2020" name="Mol. Plant">
        <title>The Chromosome-Based Rubber Tree Genome Provides New Insights into Spurge Genome Evolution and Rubber Biosynthesis.</title>
        <authorList>
            <person name="Liu J."/>
            <person name="Shi C."/>
            <person name="Shi C.C."/>
            <person name="Li W."/>
            <person name="Zhang Q.J."/>
            <person name="Zhang Y."/>
            <person name="Li K."/>
            <person name="Lu H.F."/>
            <person name="Shi C."/>
            <person name="Zhu S.T."/>
            <person name="Xiao Z.Y."/>
            <person name="Nan H."/>
            <person name="Yue Y."/>
            <person name="Zhu X.G."/>
            <person name="Wu Y."/>
            <person name="Hong X.N."/>
            <person name="Fan G.Y."/>
            <person name="Tong Y."/>
            <person name="Zhang D."/>
            <person name="Mao C.L."/>
            <person name="Liu Y.L."/>
            <person name="Hao S.J."/>
            <person name="Liu W.Q."/>
            <person name="Lv M.Q."/>
            <person name="Zhang H.B."/>
            <person name="Liu Y."/>
            <person name="Hu-Tang G.R."/>
            <person name="Wang J.P."/>
            <person name="Wang J.H."/>
            <person name="Sun Y.H."/>
            <person name="Ni S.B."/>
            <person name="Chen W.B."/>
            <person name="Zhang X.C."/>
            <person name="Jiao Y.N."/>
            <person name="Eichler E.E."/>
            <person name="Li G.H."/>
            <person name="Liu X."/>
            <person name="Gao L.Z."/>
        </authorList>
    </citation>
    <scope>NUCLEOTIDE SEQUENCE [LARGE SCALE GENOMIC DNA]</scope>
    <source>
        <strain evidence="10">cv. GT1</strain>
        <tissue evidence="9">Leaf</tissue>
    </source>
</reference>
<name>A0A6A6LQ27_HEVBR</name>
<keyword evidence="6" id="KW-0156">Chromatin regulator</keyword>
<dbReference type="GO" id="GO:0006325">
    <property type="term" value="P:chromatin organization"/>
    <property type="evidence" value="ECO:0007669"/>
    <property type="project" value="UniProtKB-KW"/>
</dbReference>
<dbReference type="AlphaFoldDB" id="A0A6A6LQ27"/>